<dbReference type="EMBL" id="CAADFK010000039">
    <property type="protein sequence ID" value="VFK12640.1"/>
    <property type="molecule type" value="Genomic_DNA"/>
</dbReference>
<proteinExistence type="predicted"/>
<sequence length="94" mass="10325">MNSRDEFHTRALQLADGIDSRLITTEAVLIEIGNVLAKLPWRELAVSALNDLRDDGSVEILSVGPDLFSLAPTRWRRSLLAGVLTPRTHGSGFN</sequence>
<protein>
    <submittedName>
        <fullName evidence="1">PIN domain</fullName>
    </submittedName>
</protein>
<organism evidence="1">
    <name type="scientific">Candidatus Kentrum sp. LPFa</name>
    <dbReference type="NCBI Taxonomy" id="2126335"/>
    <lineage>
        <taxon>Bacteria</taxon>
        <taxon>Pseudomonadati</taxon>
        <taxon>Pseudomonadota</taxon>
        <taxon>Gammaproteobacteria</taxon>
        <taxon>Candidatus Kentrum</taxon>
    </lineage>
</organism>
<dbReference type="AlphaFoldDB" id="A0A450W6D8"/>
<name>A0A450W6D8_9GAMM</name>
<reference evidence="1" key="1">
    <citation type="submission" date="2019-02" db="EMBL/GenBank/DDBJ databases">
        <authorList>
            <person name="Gruber-Vodicka R. H."/>
            <person name="Seah K. B. B."/>
        </authorList>
    </citation>
    <scope>NUCLEOTIDE SEQUENCE</scope>
    <source>
        <strain evidence="1">BECK_S313</strain>
    </source>
</reference>
<accession>A0A450W6D8</accession>
<dbReference type="InterPro" id="IPR029060">
    <property type="entry name" value="PIN-like_dom_sf"/>
</dbReference>
<evidence type="ECO:0000313" key="1">
    <source>
        <dbReference type="EMBL" id="VFK12640.1"/>
    </source>
</evidence>
<dbReference type="Gene3D" id="3.40.50.1010">
    <property type="entry name" value="5'-nuclease"/>
    <property type="match status" value="1"/>
</dbReference>
<gene>
    <name evidence="1" type="ORF">BECKLPF1236B_GA0070989_103910</name>
</gene>
<dbReference type="SUPFAM" id="SSF88723">
    <property type="entry name" value="PIN domain-like"/>
    <property type="match status" value="1"/>
</dbReference>